<feature type="region of interest" description="Disordered" evidence="1">
    <location>
        <begin position="210"/>
        <end position="232"/>
    </location>
</feature>
<dbReference type="Proteomes" id="UP000436088">
    <property type="component" value="Unassembled WGS sequence"/>
</dbReference>
<sequence>MHFPWKKRKVTRISRLVAGLLLSPKRGGSLVVETGFPTSLVDLFVKNRDRFRKSSKTKSSSISTHPLPLSPPSPCNETLQSPDMDVVKQYLLPEENDDERIPFHVVLKVSLMVALAVSTRSLAIWIMLAALLLVIIEFSKTLFFYPTIRMGLKSRTDELVAKQRGTELPDPCELVVELKKETEAITCKSERSRSSRIKTSLIKKFVPKKFRHGKRKKQGKSNNKDESGTENVRKGNSGYAMILLVIILAGLIGGRGVTLFLTLMSHPNMGIDFIEDEPVLLSQVKVRQEYEIDLTTFTGLYRYRLEDVVEMSGFHNRTSKQNFICRKKLIWAVNIDKNTEKNLQLVVERGSELLSNHRAEFVDFTSSAEVMRPWSRKRLKNMQRKEMNLKGNLLNNLKRPRMALDLDQARDKTSDRDDRGSSMVTSFRYAINRRLLNR</sequence>
<gene>
    <name evidence="4" type="ORF">F3Y22_tig00000340pilonHSYRG01347</name>
</gene>
<feature type="compositionally biased region" description="Basic residues" evidence="1">
    <location>
        <begin position="210"/>
        <end position="219"/>
    </location>
</feature>
<keyword evidence="2" id="KW-1133">Transmembrane helix</keyword>
<evidence type="ECO:0000259" key="3">
    <source>
        <dbReference type="Pfam" id="PF23571"/>
    </source>
</evidence>
<feature type="domain" description="GH3 middle" evidence="3">
    <location>
        <begin position="275"/>
        <end position="326"/>
    </location>
</feature>
<dbReference type="PANTHER" id="PTHR36381:SF1">
    <property type="entry name" value="ETHYLENE-REGULATED TRANSCRIPT 2 (ERT2)"/>
    <property type="match status" value="1"/>
</dbReference>
<feature type="region of interest" description="Disordered" evidence="1">
    <location>
        <begin position="55"/>
        <end position="76"/>
    </location>
</feature>
<proteinExistence type="predicted"/>
<comment type="caution">
    <text evidence="4">The sequence shown here is derived from an EMBL/GenBank/DDBJ whole genome shotgun (WGS) entry which is preliminary data.</text>
</comment>
<dbReference type="AlphaFoldDB" id="A0A6A3D901"/>
<organism evidence="4 5">
    <name type="scientific">Hibiscus syriacus</name>
    <name type="common">Rose of Sharon</name>
    <dbReference type="NCBI Taxonomy" id="106335"/>
    <lineage>
        <taxon>Eukaryota</taxon>
        <taxon>Viridiplantae</taxon>
        <taxon>Streptophyta</taxon>
        <taxon>Embryophyta</taxon>
        <taxon>Tracheophyta</taxon>
        <taxon>Spermatophyta</taxon>
        <taxon>Magnoliopsida</taxon>
        <taxon>eudicotyledons</taxon>
        <taxon>Gunneridae</taxon>
        <taxon>Pentapetalae</taxon>
        <taxon>rosids</taxon>
        <taxon>malvids</taxon>
        <taxon>Malvales</taxon>
        <taxon>Malvaceae</taxon>
        <taxon>Malvoideae</taxon>
        <taxon>Hibiscus</taxon>
    </lineage>
</organism>
<feature type="transmembrane region" description="Helical" evidence="2">
    <location>
        <begin position="122"/>
        <end position="145"/>
    </location>
</feature>
<dbReference type="EMBL" id="VEPZ02000032">
    <property type="protein sequence ID" value="KAE8735712.1"/>
    <property type="molecule type" value="Genomic_DNA"/>
</dbReference>
<feature type="compositionally biased region" description="Low complexity" evidence="1">
    <location>
        <begin position="57"/>
        <end position="67"/>
    </location>
</feature>
<evidence type="ECO:0000313" key="4">
    <source>
        <dbReference type="EMBL" id="KAE8735712.1"/>
    </source>
</evidence>
<keyword evidence="5" id="KW-1185">Reference proteome</keyword>
<keyword evidence="2" id="KW-0812">Transmembrane</keyword>
<accession>A0A6A3D901</accession>
<reference evidence="4" key="1">
    <citation type="submission" date="2019-09" db="EMBL/GenBank/DDBJ databases">
        <title>Draft genome information of white flower Hibiscus syriacus.</title>
        <authorList>
            <person name="Kim Y.-M."/>
        </authorList>
    </citation>
    <scope>NUCLEOTIDE SEQUENCE [LARGE SCALE GENOMIC DNA]</scope>
    <source>
        <strain evidence="4">YM2019G1</strain>
    </source>
</reference>
<dbReference type="PANTHER" id="PTHR36381">
    <property type="entry name" value="ETHYLENE-REGULATED TRANSCRIPT 2 (ERT2)"/>
    <property type="match status" value="1"/>
</dbReference>
<evidence type="ECO:0000256" key="1">
    <source>
        <dbReference type="SAM" id="MobiDB-lite"/>
    </source>
</evidence>
<protein>
    <recommendedName>
        <fullName evidence="3">GH3 middle domain-containing protein</fullName>
    </recommendedName>
</protein>
<evidence type="ECO:0000313" key="5">
    <source>
        <dbReference type="Proteomes" id="UP000436088"/>
    </source>
</evidence>
<feature type="transmembrane region" description="Helical" evidence="2">
    <location>
        <begin position="239"/>
        <end position="264"/>
    </location>
</feature>
<keyword evidence="2" id="KW-0472">Membrane</keyword>
<evidence type="ECO:0000256" key="2">
    <source>
        <dbReference type="SAM" id="Phobius"/>
    </source>
</evidence>
<name>A0A6A3D901_HIBSY</name>
<dbReference type="InterPro" id="IPR055377">
    <property type="entry name" value="GH3_M"/>
</dbReference>
<feature type="compositionally biased region" description="Basic and acidic residues" evidence="1">
    <location>
        <begin position="222"/>
        <end position="232"/>
    </location>
</feature>
<dbReference type="Pfam" id="PF23571">
    <property type="entry name" value="GH3_M"/>
    <property type="match status" value="1"/>
</dbReference>